<feature type="region of interest" description="Disordered" evidence="1">
    <location>
        <begin position="200"/>
        <end position="220"/>
    </location>
</feature>
<accession>A0AA39C7L9</accession>
<feature type="compositionally biased region" description="Basic and acidic residues" evidence="1">
    <location>
        <begin position="201"/>
        <end position="212"/>
    </location>
</feature>
<dbReference type="Proteomes" id="UP001168990">
    <property type="component" value="Unassembled WGS sequence"/>
</dbReference>
<comment type="caution">
    <text evidence="2">The sequence shown here is derived from an EMBL/GenBank/DDBJ whole genome shotgun (WGS) entry which is preliminary data.</text>
</comment>
<name>A0AA39C7L9_9HYME</name>
<dbReference type="InterPro" id="IPR028043">
    <property type="entry name" value="PAAT-like"/>
</dbReference>
<organism evidence="2 3">
    <name type="scientific">Microctonus aethiopoides</name>
    <dbReference type="NCBI Taxonomy" id="144406"/>
    <lineage>
        <taxon>Eukaryota</taxon>
        <taxon>Metazoa</taxon>
        <taxon>Ecdysozoa</taxon>
        <taxon>Arthropoda</taxon>
        <taxon>Hexapoda</taxon>
        <taxon>Insecta</taxon>
        <taxon>Pterygota</taxon>
        <taxon>Neoptera</taxon>
        <taxon>Endopterygota</taxon>
        <taxon>Hymenoptera</taxon>
        <taxon>Apocrita</taxon>
        <taxon>Ichneumonoidea</taxon>
        <taxon>Braconidae</taxon>
        <taxon>Euphorinae</taxon>
        <taxon>Microctonus</taxon>
    </lineage>
</organism>
<evidence type="ECO:0000313" key="2">
    <source>
        <dbReference type="EMBL" id="KAK0159303.1"/>
    </source>
</evidence>
<evidence type="ECO:0000256" key="1">
    <source>
        <dbReference type="SAM" id="MobiDB-lite"/>
    </source>
</evidence>
<evidence type="ECO:0000313" key="3">
    <source>
        <dbReference type="Proteomes" id="UP001168990"/>
    </source>
</evidence>
<reference evidence="2" key="1">
    <citation type="journal article" date="2023" name="bioRxiv">
        <title>Scaffold-level genome assemblies of two parasitoid biocontrol wasps reveal the parthenogenesis mechanism and an associated novel virus.</title>
        <authorList>
            <person name="Inwood S."/>
            <person name="Skelly J."/>
            <person name="Guhlin J."/>
            <person name="Harrop T."/>
            <person name="Goldson S."/>
            <person name="Dearden P."/>
        </authorList>
    </citation>
    <scope>NUCLEOTIDE SEQUENCE</scope>
    <source>
        <strain evidence="2">Irish</strain>
        <tissue evidence="2">Whole body</tissue>
    </source>
</reference>
<proteinExistence type="predicted"/>
<sequence length="304" mass="35233">MEVLNANEPNITSIFNDNTMANNLFEISSNWLAVEGNRKLENVISYQLAVDSPLRMTLDDIVDEKRSLEIKPTADDNDGCTIEIKMKDKYKIIRIGVVSEAAILEIFRDAGEYATTIFADFIDEFEDASVYYAETTFDRPTTETSIKFRRIKNNRTSMFLYGIRIIVEEITIENPSEELLDFRFISDLLKITMGKCKKKQKNDESQETHINKNADSSSKNFSDYRQNILAENINKQQDQMRKCIQNQNDVENNSNANLAAFESSINIQLEKMEQRIMNRINLFEENTNKKLHEMMLLLETIKKS</sequence>
<keyword evidence="3" id="KW-1185">Reference proteome</keyword>
<gene>
    <name evidence="2" type="ORF">PV328_010195</name>
</gene>
<protein>
    <submittedName>
        <fullName evidence="2">Uncharacterized protein</fullName>
    </submittedName>
</protein>
<dbReference type="AlphaFoldDB" id="A0AA39C7L9"/>
<dbReference type="Pfam" id="PF14958">
    <property type="entry name" value="PAAT-like"/>
    <property type="match status" value="1"/>
</dbReference>
<dbReference type="EMBL" id="JAQQBS010001424">
    <property type="protein sequence ID" value="KAK0159303.1"/>
    <property type="molecule type" value="Genomic_DNA"/>
</dbReference>
<reference evidence="2" key="2">
    <citation type="submission" date="2023-03" db="EMBL/GenBank/DDBJ databases">
        <authorList>
            <person name="Inwood S.N."/>
            <person name="Skelly J.G."/>
            <person name="Guhlin J."/>
            <person name="Harrop T.W.R."/>
            <person name="Goldson S.G."/>
            <person name="Dearden P.K."/>
        </authorList>
    </citation>
    <scope>NUCLEOTIDE SEQUENCE</scope>
    <source>
        <strain evidence="2">Irish</strain>
        <tissue evidence="2">Whole body</tissue>
    </source>
</reference>